<dbReference type="GO" id="GO:0000175">
    <property type="term" value="F:3'-5'-RNA exonuclease activity"/>
    <property type="evidence" value="ECO:0007669"/>
    <property type="project" value="TreeGrafter"/>
</dbReference>
<dbReference type="OrthoDB" id="276515at2759"/>
<dbReference type="PANTHER" id="PTHR12121:SF36">
    <property type="entry name" value="ENDONUCLEASE_EXONUCLEASE_PHOSPHATASE DOMAIN-CONTAINING PROTEIN"/>
    <property type="match status" value="1"/>
</dbReference>
<protein>
    <recommendedName>
        <fullName evidence="2">Endonuclease/exonuclease/phosphatase domain-containing protein</fullName>
    </recommendedName>
</protein>
<evidence type="ECO:0000313" key="3">
    <source>
        <dbReference type="EMBL" id="RCK67119.1"/>
    </source>
</evidence>
<keyword evidence="4" id="KW-1185">Reference proteome</keyword>
<dbReference type="InterPro" id="IPR036691">
    <property type="entry name" value="Endo/exonu/phosph_ase_sf"/>
</dbReference>
<evidence type="ECO:0000313" key="4">
    <source>
        <dbReference type="Proteomes" id="UP000253472"/>
    </source>
</evidence>
<dbReference type="InterPro" id="IPR050410">
    <property type="entry name" value="CCR4/nocturin_mRNA_transcr"/>
</dbReference>
<dbReference type="EMBL" id="QLNQ01000001">
    <property type="protein sequence ID" value="RCK67119.1"/>
    <property type="molecule type" value="Genomic_DNA"/>
</dbReference>
<dbReference type="InterPro" id="IPR005135">
    <property type="entry name" value="Endo/exonuclease/phosphatase"/>
</dbReference>
<name>A0A367YNI9_9ASCO</name>
<feature type="domain" description="Endonuclease/exonuclease/phosphatase" evidence="2">
    <location>
        <begin position="58"/>
        <end position="300"/>
    </location>
</feature>
<dbReference type="CDD" id="cd09083">
    <property type="entry name" value="EEP-1"/>
    <property type="match status" value="1"/>
</dbReference>
<comment type="caution">
    <text evidence="3">The sequence shown here is derived from an EMBL/GenBank/DDBJ whole genome shotgun (WGS) entry which is preliminary data.</text>
</comment>
<evidence type="ECO:0000259" key="2">
    <source>
        <dbReference type="Pfam" id="PF03372"/>
    </source>
</evidence>
<reference evidence="3 4" key="1">
    <citation type="submission" date="2018-06" db="EMBL/GenBank/DDBJ databases">
        <title>Whole genome sequencing of Candida tropicalis (genome annotated by CSBL at Korea University).</title>
        <authorList>
            <person name="Ahn J."/>
        </authorList>
    </citation>
    <scope>NUCLEOTIDE SEQUENCE [LARGE SCALE GENOMIC DNA]</scope>
    <source>
        <strain evidence="3 4">ATCC 20962</strain>
    </source>
</reference>
<gene>
    <name evidence="3" type="ORF">Cantr_03441</name>
</gene>
<organism evidence="3 4">
    <name type="scientific">Candida viswanathii</name>
    <dbReference type="NCBI Taxonomy" id="5486"/>
    <lineage>
        <taxon>Eukaryota</taxon>
        <taxon>Fungi</taxon>
        <taxon>Dikarya</taxon>
        <taxon>Ascomycota</taxon>
        <taxon>Saccharomycotina</taxon>
        <taxon>Pichiomycetes</taxon>
        <taxon>Debaryomycetaceae</taxon>
        <taxon>Candida/Lodderomyces clade</taxon>
        <taxon>Candida</taxon>
    </lineage>
</organism>
<feature type="chain" id="PRO_5016751845" description="Endonuclease/exonuclease/phosphatase domain-containing protein" evidence="1">
    <location>
        <begin position="30"/>
        <end position="309"/>
    </location>
</feature>
<accession>A0A367YNI9</accession>
<dbReference type="AlphaFoldDB" id="A0A367YNI9"/>
<keyword evidence="1" id="KW-0732">Signal</keyword>
<dbReference type="Proteomes" id="UP000253472">
    <property type="component" value="Unassembled WGS sequence"/>
</dbReference>
<dbReference type="Gene3D" id="3.60.10.10">
    <property type="entry name" value="Endonuclease/exonuclease/phosphatase"/>
    <property type="match status" value="1"/>
</dbReference>
<evidence type="ECO:0000256" key="1">
    <source>
        <dbReference type="SAM" id="SignalP"/>
    </source>
</evidence>
<dbReference type="PANTHER" id="PTHR12121">
    <property type="entry name" value="CARBON CATABOLITE REPRESSOR PROTEIN 4"/>
    <property type="match status" value="1"/>
</dbReference>
<dbReference type="SUPFAM" id="SSF56219">
    <property type="entry name" value="DNase I-like"/>
    <property type="match status" value="1"/>
</dbReference>
<proteinExistence type="predicted"/>
<sequence>MLKLNLRMTAKVILLIGVILFTVLPSAISEIQGSTDIMIYDHNVRYAAPLFKRTSKELPWSDRRKGVVNAIKLETTGHSALVGLQETDLAQLQDILRGLNQDQPDDQKWTYFGRGRGDGKEKGEYSPVLYKKSDWKLITATTKWLSLTPDKPSKYAGADKNRIVTIATFMHNKSGKVVNFLNTHLDHKSKAAREYSANLILRYVKSLPNKYPTFLIGDFNSKESDEAYRIVSREMADSSKIAENLAGSELNTFSGFGDKKMYSIDFIWSFNSTKCYSTIVPIYHAVVDNYMDNGFRFSDHRPIVARFLI</sequence>
<feature type="signal peptide" evidence="1">
    <location>
        <begin position="1"/>
        <end position="29"/>
    </location>
</feature>
<dbReference type="Pfam" id="PF03372">
    <property type="entry name" value="Exo_endo_phos"/>
    <property type="match status" value="1"/>
</dbReference>